<evidence type="ECO:0000259" key="1">
    <source>
        <dbReference type="Pfam" id="PF11817"/>
    </source>
</evidence>
<organism evidence="2 3">
    <name type="scientific">Paramuricea clavata</name>
    <name type="common">Red gorgonian</name>
    <name type="synonym">Violescent sea-whip</name>
    <dbReference type="NCBI Taxonomy" id="317549"/>
    <lineage>
        <taxon>Eukaryota</taxon>
        <taxon>Metazoa</taxon>
        <taxon>Cnidaria</taxon>
        <taxon>Anthozoa</taxon>
        <taxon>Octocorallia</taxon>
        <taxon>Malacalcyonacea</taxon>
        <taxon>Plexauridae</taxon>
        <taxon>Paramuricea</taxon>
    </lineage>
</organism>
<dbReference type="EMBL" id="CACRXK020020845">
    <property type="protein sequence ID" value="CAB4035231.1"/>
    <property type="molecule type" value="Genomic_DNA"/>
</dbReference>
<dbReference type="PANTHER" id="PTHR14374">
    <property type="entry name" value="FOIE GRAS"/>
    <property type="match status" value="1"/>
</dbReference>
<name>A0A6S7JVX3_PARCT</name>
<proteinExistence type="predicted"/>
<reference evidence="2" key="1">
    <citation type="submission" date="2020-04" db="EMBL/GenBank/DDBJ databases">
        <authorList>
            <person name="Alioto T."/>
            <person name="Alioto T."/>
            <person name="Gomez Garrido J."/>
        </authorList>
    </citation>
    <scope>NUCLEOTIDE SEQUENCE</scope>
    <source>
        <strain evidence="2">A484AB</strain>
    </source>
</reference>
<sequence length="245" mass="27909">MIRSSFIAMLLMCVVCSFCGKDFVTLGRHSWRCKQRVDQAEQSDSESPITREVPVVNSPTVVISSRTVVKCCCGKICKGTRGLKMHQRSCRVIHGLNNELCTDLEEQNEDDNTEGVLADDEVTNLTTAENETSPVQAVLKKRNKAAEKIFRMWIIIPLLSNAVSQFKKYKSPRMKRFLMVQMGEEYYHARDYTKALALLGVVTGDYRKEKWWSLLTAMLCTSLRCAYLLANIQEYLTICIELMGQ</sequence>
<dbReference type="Proteomes" id="UP001152795">
    <property type="component" value="Unassembled WGS sequence"/>
</dbReference>
<dbReference type="Pfam" id="PF11817">
    <property type="entry name" value="Foie-gras_1"/>
    <property type="match status" value="1"/>
</dbReference>
<dbReference type="InterPro" id="IPR021773">
    <property type="entry name" value="TPC11"/>
</dbReference>
<dbReference type="PANTHER" id="PTHR14374:SF0">
    <property type="entry name" value="TRAFFICKING PROTEIN PARTICLE COMPLEX SUBUNIT 11"/>
    <property type="match status" value="1"/>
</dbReference>
<feature type="domain" description="Trafficking protein particle complex subunit 11" evidence="1">
    <location>
        <begin position="145"/>
        <end position="244"/>
    </location>
</feature>
<gene>
    <name evidence="2" type="ORF">PACLA_8A032349</name>
</gene>
<feature type="non-terminal residue" evidence="2">
    <location>
        <position position="1"/>
    </location>
</feature>
<comment type="caution">
    <text evidence="2">The sequence shown here is derived from an EMBL/GenBank/DDBJ whole genome shotgun (WGS) entry which is preliminary data.</text>
</comment>
<keyword evidence="3" id="KW-1185">Reference proteome</keyword>
<dbReference type="AlphaFoldDB" id="A0A6S7JVX3"/>
<accession>A0A6S7JVX3</accession>
<evidence type="ECO:0000313" key="2">
    <source>
        <dbReference type="EMBL" id="CAB4035231.1"/>
    </source>
</evidence>
<dbReference type="OrthoDB" id="6278596at2759"/>
<protein>
    <recommendedName>
        <fullName evidence="1">Trafficking protein particle complex subunit 11 domain-containing protein</fullName>
    </recommendedName>
</protein>
<evidence type="ECO:0000313" key="3">
    <source>
        <dbReference type="Proteomes" id="UP001152795"/>
    </source>
</evidence>